<dbReference type="Proteomes" id="UP001159363">
    <property type="component" value="Chromosome 13"/>
</dbReference>
<feature type="compositionally biased region" description="Basic residues" evidence="1">
    <location>
        <begin position="1706"/>
        <end position="1726"/>
    </location>
</feature>
<accession>A0ABQ9G9G5</accession>
<feature type="region of interest" description="Disordered" evidence="1">
    <location>
        <begin position="1697"/>
        <end position="1801"/>
    </location>
</feature>
<keyword evidence="3" id="KW-1185">Reference proteome</keyword>
<feature type="compositionally biased region" description="Basic and acidic residues" evidence="1">
    <location>
        <begin position="1393"/>
        <end position="1404"/>
    </location>
</feature>
<protein>
    <submittedName>
        <fullName evidence="2">Uncharacterized protein</fullName>
    </submittedName>
</protein>
<sequence length="1883" mass="210039">MELLYGHRYQLSQAHAMQCARTQVLLVSVFPLTTVLVANTTMDMPTELCKVHYWLVISHYGAELILFQSNVFISDKIDAQHVYTEVYFAIGSQFIRHALDDSEPIAHLQGNKKRVPYFQVWSNTGYSVEQQLMNKHMKLEYTQDCGVQPTVYLGQPLSRCKCRLSEESEEIWAALNIEVLRADEGEVRSPRKPADQRHCPARIPLAKIRNEPDEDLIRFALVGGEQSNHSATAVPENVKYPRIRNGTKLGTSLSTSRVRPHLQEDPAARFLAYDAGPIADLQEKKKTSAILLGVKKEEKKEKENERNEGEKRRKKHHEYCCYLKKEEKVFPSSFIFTCSLTANFMCSTLEEFFYRENWVSRVVWPNVLFLYTISGPPVAQLVAGALEALVSNPGQGMADSLGNKLDSAILCVTQAPVTYSLGDAPVLPQTMWHEIRTLFSNCRDRISCNSVENKTDILNQTETNASMQETVKVTLPQKDTAVFQFNRPVAELCYGCGRVAKQRAIFRPTTTVRTYIAEVPAAGVVMIPKARVSADGVVTGATQVVHADPHGAIRRGRRLVGHAKCLGAPVITDTRRRARLRKMQNLGTFTLHSNLPGGPRRPGRFSPETEQPSRKYRVIFVAADQTPRRTLACLLPLAENLYGTPHRRFQPVADGSTVEQSIYSRENTQVNHASQLAVANENTTCSHIWAALTIEILKCDEGEARRVWDSTGMQGRTKRRVPRENAPTSGIVRHDSSIRKIRGATPPEIEPVSTWCRLHPQTPVKWLRWQAKLRNAFRHSGPGNLVYSPAGSLANREPYRNTQSTVNQTQGPFLENLGQPIIDLWLDYLPPTKANRDRFPGGVAPGFSLVKIVPTTPLVGRFSRDIPFSPPFHSNAASYSPPLHLHRLSKHRCKVGNTKSKYRRAVFFSPHSPACKERSRMRSDESLVSSSDDIARSLPSLRGTCQPRPSLLDIPSADHFTRCSSSIARNSATHSFIHSNSTLGRRPVAIFIVSRLSIWKAQYTPSHAEITSALQIHGQLKQHGCKSPVLTNDCMTIGSTLTTSTHVGIDAVGWPVFSRISRYPAILFRCCYILASITLIGSQDLDVESRPNLFTHSLLTHNIETVKIAPNKLNLLQIPSNYSTRTSKILVIALVSGVHGLNSDFYRFLMTCTGLAVKPYEVSIEWHRNARWRKWEIYEKTRRPSASPGTITHMRKYGSDRAGDQTWFAVWTRRLNELNQLRMKCEEDCVVSSLRVSENEGLSGSLVRSSKAVFTIERSVVSSSSAYWRHSCVFIGYWLAPGSYGIRKVFLCKSTIGSEAYRASLINCNPIAKDNRWQHGMCRGRPASKHRSIVKTHNARRWQPESDETLYCEKPLKRNLIYTVQRYDGKTALQARRSDEALRARVRVARRELSDSARAGHENTSRPSCDSLHQGEQPPEGRYTVVKQLSGAVRLQQPCSACRVHKLCGTEIQPDGYGAARECQCGGKREIDRHDSHAKIQELLRWGSNPVRLAGHASKKTPVVNNNLVVPFANQHLITNLQVSSPSNKESFAAPIQSRILFGAAVAERLDCSLPTEVNRIQYPAGSLPDFRKWKSCRTMLLVSGFSQGSPVSPHLCTPALLHSPIISPSSAPKTPFSRAVQISHLTSRIFFTPESMQFLVNAGHLDVLEPGEDSRFEGPGRWSGHVWRSGAGRAIEAAFNRAAGEALLASRPLLPPPLPLAPSHHASHARPRPQNKPSVQRRNRPRASPTFSRTLQEYGGASPAIGCSRSAGTKARGERGIPHCPPRFPHAEDPVATPRGIEPGSPRWQASSLTTTPPRPRVTNYRISMYQQLQMACPHSSGVGWPTCGRRVAGSRPGASDAAYTQLDCRTGNSSKPLSHSVAIQVIYVRNSVELVNCLMYV</sequence>
<feature type="region of interest" description="Disordered" evidence="1">
    <location>
        <begin position="1393"/>
        <end position="1419"/>
    </location>
</feature>
<feature type="region of interest" description="Disordered" evidence="1">
    <location>
        <begin position="710"/>
        <end position="730"/>
    </location>
</feature>
<evidence type="ECO:0000313" key="2">
    <source>
        <dbReference type="EMBL" id="KAJ8869046.1"/>
    </source>
</evidence>
<reference evidence="2 3" key="1">
    <citation type="submission" date="2023-02" db="EMBL/GenBank/DDBJ databases">
        <title>LHISI_Scaffold_Assembly.</title>
        <authorList>
            <person name="Stuart O.P."/>
            <person name="Cleave R."/>
            <person name="Magrath M.J.L."/>
            <person name="Mikheyev A.S."/>
        </authorList>
    </citation>
    <scope>NUCLEOTIDE SEQUENCE [LARGE SCALE GENOMIC DNA]</scope>
    <source>
        <strain evidence="2">Daus_M_001</strain>
        <tissue evidence="2">Leg muscle</tissue>
    </source>
</reference>
<name>A0ABQ9G9G5_9NEOP</name>
<evidence type="ECO:0000256" key="1">
    <source>
        <dbReference type="SAM" id="MobiDB-lite"/>
    </source>
</evidence>
<dbReference type="EMBL" id="JARBHB010000014">
    <property type="protein sequence ID" value="KAJ8869046.1"/>
    <property type="molecule type" value="Genomic_DNA"/>
</dbReference>
<gene>
    <name evidence="2" type="ORF">PR048_030597</name>
</gene>
<organism evidence="2 3">
    <name type="scientific">Dryococelus australis</name>
    <dbReference type="NCBI Taxonomy" id="614101"/>
    <lineage>
        <taxon>Eukaryota</taxon>
        <taxon>Metazoa</taxon>
        <taxon>Ecdysozoa</taxon>
        <taxon>Arthropoda</taxon>
        <taxon>Hexapoda</taxon>
        <taxon>Insecta</taxon>
        <taxon>Pterygota</taxon>
        <taxon>Neoptera</taxon>
        <taxon>Polyneoptera</taxon>
        <taxon>Phasmatodea</taxon>
        <taxon>Verophasmatodea</taxon>
        <taxon>Anareolatae</taxon>
        <taxon>Phasmatidae</taxon>
        <taxon>Eurycanthinae</taxon>
        <taxon>Dryococelus</taxon>
    </lineage>
</organism>
<evidence type="ECO:0000313" key="3">
    <source>
        <dbReference type="Proteomes" id="UP001159363"/>
    </source>
</evidence>
<comment type="caution">
    <text evidence="2">The sequence shown here is derived from an EMBL/GenBank/DDBJ whole genome shotgun (WGS) entry which is preliminary data.</text>
</comment>
<proteinExistence type="predicted"/>